<reference evidence="7" key="2">
    <citation type="journal article" date="2021" name="PeerJ">
        <title>Extensive microbial diversity within the chicken gut microbiome revealed by metagenomics and culture.</title>
        <authorList>
            <person name="Gilroy R."/>
            <person name="Ravi A."/>
            <person name="Getino M."/>
            <person name="Pursley I."/>
            <person name="Horton D.L."/>
            <person name="Alikhan N.F."/>
            <person name="Baker D."/>
            <person name="Gharbi K."/>
            <person name="Hall N."/>
            <person name="Watson M."/>
            <person name="Adriaenssens E.M."/>
            <person name="Foster-Nyarko E."/>
            <person name="Jarju S."/>
            <person name="Secka A."/>
            <person name="Antonio M."/>
            <person name="Oren A."/>
            <person name="Chaudhuri R.R."/>
            <person name="La Ragione R."/>
            <person name="Hildebrand F."/>
            <person name="Pallen M.J."/>
        </authorList>
    </citation>
    <scope>NUCLEOTIDE SEQUENCE</scope>
    <source>
        <strain evidence="7">517</strain>
    </source>
</reference>
<feature type="active site" description="Proton donor" evidence="3">
    <location>
        <position position="155"/>
    </location>
</feature>
<keyword evidence="3" id="KW-0479">Metal-binding</keyword>
<organism evidence="7 8">
    <name type="scientific">Candidatus Stercoripulliclostridium pullicola</name>
    <dbReference type="NCBI Taxonomy" id="2840953"/>
    <lineage>
        <taxon>Bacteria</taxon>
        <taxon>Bacillati</taxon>
        <taxon>Bacillota</taxon>
        <taxon>Clostridia</taxon>
        <taxon>Eubacteriales</taxon>
        <taxon>Candidatus Stercoripulliclostridium</taxon>
    </lineage>
</organism>
<dbReference type="AlphaFoldDB" id="A0A940DGV0"/>
<dbReference type="InterPro" id="IPR005252">
    <property type="entry name" value="CoaBC"/>
</dbReference>
<dbReference type="PANTHER" id="PTHR14359">
    <property type="entry name" value="HOMO-OLIGOMERIC FLAVIN CONTAINING CYS DECARBOXYLASE FAMILY"/>
    <property type="match status" value="1"/>
</dbReference>
<feature type="region of interest" description="Phosphopantothenoylcysteine decarboxylase" evidence="3">
    <location>
        <begin position="1"/>
        <end position="187"/>
    </location>
</feature>
<proteinExistence type="inferred from homology"/>
<sequence>MKKTVILGVTGGIAAYKSCEIVSRFVKLGYDVRVIMTRNATEFVTPLTFETLSSNKVVTDTFDKEREFEVEHISYAKLASAFVIAPATANVIGKIADGIADDMLTTTVSATRAPVYICPAMNTNMYTNPVVQENIAKLKALGYRFVDPVEGRLACGDVGAGKMAEPADIVAAVDAALTPRADYRGKTVLVTAGATREPIDGVRFISNRSSGKMGIRIAETAAERGAEVILVAGTLSVEPPKGMRTVRVSTTEDMRKAVVGLLPEADVVVMAAAPGDYKVKNYSPEKIKSPTLTLELEKNPDIAAEVGKLKGDKKLVVFAAETNDLIGNAMKKLESKNADLMVANDVTLEGAGFDVDTNIATLITSGGAVIALEKMSKAELAGVILDYVY</sequence>
<comment type="pathway">
    <text evidence="3 4">Cofactor biosynthesis; coenzyme A biosynthesis; CoA from (R)-pantothenate: step 2/5.</text>
</comment>
<name>A0A940DGV0_9FIRM</name>
<keyword evidence="3 4" id="KW-0285">Flavoprotein</keyword>
<protein>
    <recommendedName>
        <fullName evidence="3">Coenzyme A biosynthesis bifunctional protein CoaBC</fullName>
    </recommendedName>
    <alternativeName>
        <fullName evidence="3">DNA/pantothenate metabolism flavoprotein</fullName>
    </alternativeName>
    <alternativeName>
        <fullName evidence="3">Phosphopantothenoylcysteine synthetase/decarboxylase</fullName>
        <shortName evidence="3">PPCS-PPCDC</shortName>
    </alternativeName>
    <domain>
        <recommendedName>
            <fullName evidence="3">Phosphopantothenoylcysteine decarboxylase</fullName>
            <shortName evidence="3">PPC decarboxylase</shortName>
            <shortName evidence="3">PPC-DC</shortName>
            <ecNumber evidence="3">4.1.1.36</ecNumber>
        </recommendedName>
        <alternativeName>
            <fullName evidence="3">CoaC</fullName>
        </alternativeName>
    </domain>
    <domain>
        <recommendedName>
            <fullName evidence="3">Phosphopantothenate--cysteine ligase</fullName>
            <ecNumber evidence="3">6.3.2.5</ecNumber>
        </recommendedName>
        <alternativeName>
            <fullName evidence="3">CoaB</fullName>
        </alternativeName>
        <alternativeName>
            <fullName evidence="3">Phosphopantothenoylcysteine synthetase</fullName>
            <shortName evidence="3">PPC synthetase</shortName>
            <shortName evidence="3">PPC-S</shortName>
        </alternativeName>
    </domain>
</protein>
<evidence type="ECO:0000256" key="3">
    <source>
        <dbReference type="HAMAP-Rule" id="MF_02225"/>
    </source>
</evidence>
<keyword evidence="3" id="KW-0511">Multifunctional enzyme</keyword>
<dbReference type="GO" id="GO:0004632">
    <property type="term" value="F:phosphopantothenate--cysteine ligase activity"/>
    <property type="evidence" value="ECO:0007669"/>
    <property type="project" value="UniProtKB-UniRule"/>
</dbReference>
<dbReference type="InterPro" id="IPR035929">
    <property type="entry name" value="CoaB-like_sf"/>
</dbReference>
<dbReference type="Pfam" id="PF02441">
    <property type="entry name" value="Flavoprotein"/>
    <property type="match status" value="1"/>
</dbReference>
<comment type="function">
    <text evidence="4">Catalyzes two steps in the biosynthesis of coenzyme A. In the first step cysteine is conjugated to 4'-phosphopantothenate to form 4-phosphopantothenoylcysteine, in the latter compound is decarboxylated to form 4'-phosphopantotheine.</text>
</comment>
<dbReference type="GO" id="GO:0071513">
    <property type="term" value="C:phosphopantothenoylcysteine decarboxylase complex"/>
    <property type="evidence" value="ECO:0007669"/>
    <property type="project" value="TreeGrafter"/>
</dbReference>
<comment type="function">
    <text evidence="3">Catalyzes two sequential steps in the biosynthesis of coenzyme A. In the first step cysteine is conjugated to 4'-phosphopantothenate to form 4-phosphopantothenoylcysteine. In the second step the latter compound is decarboxylated to form 4'-phosphopantotheine.</text>
</comment>
<keyword evidence="2 3" id="KW-0456">Lyase</keyword>
<dbReference type="GO" id="GO:0004633">
    <property type="term" value="F:phosphopantothenoylcysteine decarboxylase activity"/>
    <property type="evidence" value="ECO:0007669"/>
    <property type="project" value="UniProtKB-UniRule"/>
</dbReference>
<comment type="cofactor">
    <cofactor evidence="3">
        <name>FMN</name>
        <dbReference type="ChEBI" id="CHEBI:58210"/>
    </cofactor>
    <text evidence="3">Binds 1 FMN per subunit.</text>
</comment>
<dbReference type="EC" id="4.1.1.36" evidence="3"/>
<evidence type="ECO:0000259" key="6">
    <source>
        <dbReference type="Pfam" id="PF04127"/>
    </source>
</evidence>
<dbReference type="Pfam" id="PF04127">
    <property type="entry name" value="DFP"/>
    <property type="match status" value="1"/>
</dbReference>
<keyword evidence="3 4" id="KW-0288">FMN</keyword>
<dbReference type="InterPro" id="IPR003382">
    <property type="entry name" value="Flavoprotein"/>
</dbReference>
<feature type="binding site" evidence="3">
    <location>
        <position position="276"/>
    </location>
    <ligand>
        <name>CTP</name>
        <dbReference type="ChEBI" id="CHEBI:37563"/>
    </ligand>
</feature>
<comment type="cofactor">
    <cofactor evidence="3">
        <name>Mg(2+)</name>
        <dbReference type="ChEBI" id="CHEBI:18420"/>
    </cofactor>
</comment>
<dbReference type="Gene3D" id="3.40.50.10300">
    <property type="entry name" value="CoaB-like"/>
    <property type="match status" value="1"/>
</dbReference>
<evidence type="ECO:0000313" key="8">
    <source>
        <dbReference type="Proteomes" id="UP000727857"/>
    </source>
</evidence>
<accession>A0A940DGV0</accession>
<feature type="domain" description="Flavoprotein" evidence="5">
    <location>
        <begin position="3"/>
        <end position="175"/>
    </location>
</feature>
<evidence type="ECO:0000256" key="2">
    <source>
        <dbReference type="ARBA" id="ARBA00023239"/>
    </source>
</evidence>
<comment type="similarity">
    <text evidence="3 4">In the N-terminal section; belongs to the HFCD (homo-oligomeric flavin containing Cys decarboxylase) superfamily.</text>
</comment>
<dbReference type="EMBL" id="JADINF010000096">
    <property type="protein sequence ID" value="MBO8424124.1"/>
    <property type="molecule type" value="Genomic_DNA"/>
</dbReference>
<comment type="caution">
    <text evidence="3">Lacks conserved residue(s) required for the propagation of feature annotation.</text>
</comment>
<evidence type="ECO:0000259" key="5">
    <source>
        <dbReference type="Pfam" id="PF02441"/>
    </source>
</evidence>
<feature type="binding site" evidence="3">
    <location>
        <position position="336"/>
    </location>
    <ligand>
        <name>CTP</name>
        <dbReference type="ChEBI" id="CHEBI:37563"/>
    </ligand>
</feature>
<dbReference type="GO" id="GO:0015937">
    <property type="term" value="P:coenzyme A biosynthetic process"/>
    <property type="evidence" value="ECO:0007669"/>
    <property type="project" value="UniProtKB-UniRule"/>
</dbReference>
<keyword evidence="3" id="KW-0460">Magnesium</keyword>
<dbReference type="PANTHER" id="PTHR14359:SF6">
    <property type="entry name" value="PHOSPHOPANTOTHENOYLCYSTEINE DECARBOXYLASE"/>
    <property type="match status" value="1"/>
</dbReference>
<feature type="binding site" evidence="3">
    <location>
        <position position="286"/>
    </location>
    <ligand>
        <name>CTP</name>
        <dbReference type="ChEBI" id="CHEBI:37563"/>
    </ligand>
</feature>
<dbReference type="SUPFAM" id="SSF52507">
    <property type="entry name" value="Homo-oligomeric flavin-containing Cys decarboxylases, HFCD"/>
    <property type="match status" value="1"/>
</dbReference>
<gene>
    <name evidence="3 7" type="primary">coaBC</name>
    <name evidence="7" type="ORF">IAB16_03825</name>
</gene>
<keyword evidence="1 3" id="KW-0210">Decarboxylase</keyword>
<feature type="binding site" evidence="3">
    <location>
        <position position="318"/>
    </location>
    <ligand>
        <name>CTP</name>
        <dbReference type="ChEBI" id="CHEBI:37563"/>
    </ligand>
</feature>
<dbReference type="NCBIfam" id="TIGR00521">
    <property type="entry name" value="coaBC_dfp"/>
    <property type="match status" value="1"/>
</dbReference>
<dbReference type="HAMAP" id="MF_02225">
    <property type="entry name" value="CoaBC"/>
    <property type="match status" value="1"/>
</dbReference>
<dbReference type="InterPro" id="IPR036551">
    <property type="entry name" value="Flavin_trans-like"/>
</dbReference>
<comment type="caution">
    <text evidence="7">The sequence shown here is derived from an EMBL/GenBank/DDBJ whole genome shotgun (WGS) entry which is preliminary data.</text>
</comment>
<reference evidence="7" key="1">
    <citation type="submission" date="2020-10" db="EMBL/GenBank/DDBJ databases">
        <authorList>
            <person name="Gilroy R."/>
        </authorList>
    </citation>
    <scope>NUCLEOTIDE SEQUENCE</scope>
    <source>
        <strain evidence="7">517</strain>
    </source>
</reference>
<dbReference type="EC" id="6.3.2.5" evidence="3"/>
<comment type="similarity">
    <text evidence="3 4">In the C-terminal section; belongs to the PPC synthetase family.</text>
</comment>
<comment type="catalytic activity">
    <reaction evidence="3 4">
        <text>N-[(R)-4-phosphopantothenoyl]-L-cysteine + H(+) = (R)-4'-phosphopantetheine + CO2</text>
        <dbReference type="Rhea" id="RHEA:16793"/>
        <dbReference type="ChEBI" id="CHEBI:15378"/>
        <dbReference type="ChEBI" id="CHEBI:16526"/>
        <dbReference type="ChEBI" id="CHEBI:59458"/>
        <dbReference type="ChEBI" id="CHEBI:61723"/>
        <dbReference type="EC" id="4.1.1.36"/>
    </reaction>
</comment>
<dbReference type="SUPFAM" id="SSF102645">
    <property type="entry name" value="CoaB-like"/>
    <property type="match status" value="1"/>
</dbReference>
<evidence type="ECO:0000313" key="7">
    <source>
        <dbReference type="EMBL" id="MBO8424124.1"/>
    </source>
</evidence>
<dbReference type="GO" id="GO:0046872">
    <property type="term" value="F:metal ion binding"/>
    <property type="evidence" value="ECO:0007669"/>
    <property type="project" value="UniProtKB-KW"/>
</dbReference>
<dbReference type="GO" id="GO:0015941">
    <property type="term" value="P:pantothenate catabolic process"/>
    <property type="evidence" value="ECO:0007669"/>
    <property type="project" value="InterPro"/>
</dbReference>
<feature type="domain" description="DNA/pantothenate metabolism flavoprotein C-terminal" evidence="6">
    <location>
        <begin position="184"/>
        <end position="388"/>
    </location>
</feature>
<dbReference type="Gene3D" id="3.40.50.1950">
    <property type="entry name" value="Flavin prenyltransferase-like"/>
    <property type="match status" value="1"/>
</dbReference>
<dbReference type="Proteomes" id="UP000727857">
    <property type="component" value="Unassembled WGS sequence"/>
</dbReference>
<comment type="pathway">
    <text evidence="3 4">Cofactor biosynthesis; coenzyme A biosynthesis; CoA from (R)-pantothenate: step 3/5.</text>
</comment>
<comment type="catalytic activity">
    <reaction evidence="3 4">
        <text>(R)-4'-phosphopantothenate + L-cysteine + CTP = N-[(R)-4-phosphopantothenoyl]-L-cysteine + CMP + diphosphate + H(+)</text>
        <dbReference type="Rhea" id="RHEA:19397"/>
        <dbReference type="ChEBI" id="CHEBI:10986"/>
        <dbReference type="ChEBI" id="CHEBI:15378"/>
        <dbReference type="ChEBI" id="CHEBI:33019"/>
        <dbReference type="ChEBI" id="CHEBI:35235"/>
        <dbReference type="ChEBI" id="CHEBI:37563"/>
        <dbReference type="ChEBI" id="CHEBI:59458"/>
        <dbReference type="ChEBI" id="CHEBI:60377"/>
        <dbReference type="EC" id="6.3.2.5"/>
    </reaction>
</comment>
<dbReference type="InterPro" id="IPR007085">
    <property type="entry name" value="DNA/pantothenate-metab_flavo_C"/>
</dbReference>
<dbReference type="GO" id="GO:0010181">
    <property type="term" value="F:FMN binding"/>
    <property type="evidence" value="ECO:0007669"/>
    <property type="project" value="UniProtKB-UniRule"/>
</dbReference>
<feature type="region of interest" description="Phosphopantothenate--cysteine ligase" evidence="3">
    <location>
        <begin position="188"/>
        <end position="389"/>
    </location>
</feature>
<evidence type="ECO:0000256" key="1">
    <source>
        <dbReference type="ARBA" id="ARBA00022793"/>
    </source>
</evidence>
<evidence type="ECO:0000256" key="4">
    <source>
        <dbReference type="RuleBase" id="RU364078"/>
    </source>
</evidence>
<keyword evidence="3 4" id="KW-0436">Ligase</keyword>
<feature type="binding site" evidence="3">
    <location>
        <position position="332"/>
    </location>
    <ligand>
        <name>CTP</name>
        <dbReference type="ChEBI" id="CHEBI:37563"/>
    </ligand>
</feature>